<dbReference type="AlphaFoldDB" id="A0A564ZE90"/>
<organism evidence="1 2">
    <name type="scientific">Hymenolepis diminuta</name>
    <name type="common">Rat tapeworm</name>
    <dbReference type="NCBI Taxonomy" id="6216"/>
    <lineage>
        <taxon>Eukaryota</taxon>
        <taxon>Metazoa</taxon>
        <taxon>Spiralia</taxon>
        <taxon>Lophotrochozoa</taxon>
        <taxon>Platyhelminthes</taxon>
        <taxon>Cestoda</taxon>
        <taxon>Eucestoda</taxon>
        <taxon>Cyclophyllidea</taxon>
        <taxon>Hymenolepididae</taxon>
        <taxon>Hymenolepis</taxon>
    </lineage>
</organism>
<evidence type="ECO:0000313" key="1">
    <source>
        <dbReference type="EMBL" id="VUZ57124.1"/>
    </source>
</evidence>
<keyword evidence="2" id="KW-1185">Reference proteome</keyword>
<reference evidence="1 2" key="1">
    <citation type="submission" date="2019-07" db="EMBL/GenBank/DDBJ databases">
        <authorList>
            <person name="Jastrzebski P J."/>
            <person name="Paukszto L."/>
            <person name="Jastrzebski P J."/>
        </authorList>
    </citation>
    <scope>NUCLEOTIDE SEQUENCE [LARGE SCALE GENOMIC DNA]</scope>
    <source>
        <strain evidence="1 2">WMS-il1</strain>
    </source>
</reference>
<gene>
    <name evidence="1" type="ORF">WMSIL1_LOCUS14589</name>
</gene>
<sequence length="67" mass="7397">MSICTYVLVRPYSSDSYKAVSVFHAIKNVRVSVTGFYISSSSPLFLSTLPFPSLFLSHSFLSSLCLP</sequence>
<name>A0A564ZE90_HYMDI</name>
<proteinExistence type="predicted"/>
<evidence type="ECO:0000313" key="2">
    <source>
        <dbReference type="Proteomes" id="UP000321570"/>
    </source>
</evidence>
<accession>A0A564ZE90</accession>
<protein>
    <submittedName>
        <fullName evidence="1">Uncharacterized protein</fullName>
    </submittedName>
</protein>
<dbReference type="EMBL" id="CABIJS010000710">
    <property type="protein sequence ID" value="VUZ57124.1"/>
    <property type="molecule type" value="Genomic_DNA"/>
</dbReference>
<dbReference type="Proteomes" id="UP000321570">
    <property type="component" value="Unassembled WGS sequence"/>
</dbReference>